<dbReference type="Gramene" id="PVH35719">
    <property type="protein sequence ID" value="PVH35719"/>
    <property type="gene ID" value="PAHAL_7G254700"/>
</dbReference>
<dbReference type="EMBL" id="CM008052">
    <property type="protein sequence ID" value="PVH35719.1"/>
    <property type="molecule type" value="Genomic_DNA"/>
</dbReference>
<evidence type="ECO:0000313" key="1">
    <source>
        <dbReference type="EMBL" id="PVH35719.1"/>
    </source>
</evidence>
<organism evidence="1">
    <name type="scientific">Panicum hallii</name>
    <dbReference type="NCBI Taxonomy" id="206008"/>
    <lineage>
        <taxon>Eukaryota</taxon>
        <taxon>Viridiplantae</taxon>
        <taxon>Streptophyta</taxon>
        <taxon>Embryophyta</taxon>
        <taxon>Tracheophyta</taxon>
        <taxon>Spermatophyta</taxon>
        <taxon>Magnoliopsida</taxon>
        <taxon>Liliopsida</taxon>
        <taxon>Poales</taxon>
        <taxon>Poaceae</taxon>
        <taxon>PACMAD clade</taxon>
        <taxon>Panicoideae</taxon>
        <taxon>Panicodae</taxon>
        <taxon>Paniceae</taxon>
        <taxon>Panicinae</taxon>
        <taxon>Panicum</taxon>
        <taxon>Panicum sect. Panicum</taxon>
    </lineage>
</organism>
<name>A0A2T8IDF6_9POAL</name>
<sequence>MCIAAWAWECHPAHRLLLLFNRDEYLSRPTQPARWWAAGEDSKEILGGRDELGGGTWMGCTRDGKLAFLTNVREPDSIIGAKTRGQLPVRFLQGSHSPLEYATEIAKEADQYNGFNLILADVNSGTMVYISNRPGGDPVIQTVAPGLHVLSNGAIDSPWPKMVEELMMDTIKPDRSMVPDTGVDPEWEYKLSSIFIDTAKGQARYGTRSMVALASKLDGEVTFYERYLENSSWKENMIQFQMENAQQDLRGTSE</sequence>
<accession>A0A2T8IDF6</accession>
<gene>
    <name evidence="1" type="ORF">PAHAL_7G254700</name>
</gene>
<reference evidence="1" key="1">
    <citation type="submission" date="2018-04" db="EMBL/GenBank/DDBJ databases">
        <title>WGS assembly of Panicum hallii.</title>
        <authorList>
            <person name="Lovell J."/>
            <person name="Jenkins J."/>
            <person name="Lowry D."/>
            <person name="Mamidi S."/>
            <person name="Sreedasyam A."/>
            <person name="Weng X."/>
            <person name="Barry K."/>
            <person name="Bonette J."/>
            <person name="Campitelli B."/>
            <person name="Daum C."/>
            <person name="Gordon S."/>
            <person name="Gould B."/>
            <person name="Lipzen A."/>
            <person name="Macqueen A."/>
            <person name="Palacio-Mejia J."/>
            <person name="Plott C."/>
            <person name="Shakirov E."/>
            <person name="Shu S."/>
            <person name="Yoshinaga Y."/>
            <person name="Zane M."/>
            <person name="Rokhsar D."/>
            <person name="Grimwood J."/>
            <person name="Schmutz J."/>
            <person name="Juenger T."/>
        </authorList>
    </citation>
    <scope>NUCLEOTIDE SEQUENCE [LARGE SCALE GENOMIC DNA]</scope>
    <source>
        <strain evidence="1">FIL2</strain>
    </source>
</reference>
<dbReference type="PANTHER" id="PTHR17985">
    <property type="entry name" value="SER/THR-RICH PROTEIN T10 IN DGCR REGION"/>
    <property type="match status" value="1"/>
</dbReference>
<protein>
    <submittedName>
        <fullName evidence="1">Uncharacterized protein</fullName>
    </submittedName>
</protein>
<dbReference type="InterPro" id="IPR008551">
    <property type="entry name" value="TANGO2"/>
</dbReference>
<dbReference type="PANTHER" id="PTHR17985:SF22">
    <property type="entry name" value="OS04G0564500 PROTEIN"/>
    <property type="match status" value="1"/>
</dbReference>
<proteinExistence type="predicted"/>
<dbReference type="Pfam" id="PF05742">
    <property type="entry name" value="TANGO2"/>
    <property type="match status" value="1"/>
</dbReference>
<dbReference type="AlphaFoldDB" id="A0A2T8IDF6"/>
<dbReference type="Proteomes" id="UP000243499">
    <property type="component" value="Chromosome 7"/>
</dbReference>